<dbReference type="GO" id="GO:0000272">
    <property type="term" value="P:polysaccharide catabolic process"/>
    <property type="evidence" value="ECO:0007669"/>
    <property type="project" value="UniProtKB-KW"/>
</dbReference>
<dbReference type="AlphaFoldDB" id="V4BA06"/>
<dbReference type="OrthoDB" id="1719965at2759"/>
<dbReference type="EMBL" id="KB200213">
    <property type="protein sequence ID" value="ESP02512.1"/>
    <property type="molecule type" value="Genomic_DNA"/>
</dbReference>
<dbReference type="CTD" id="20234036"/>
<dbReference type="SMART" id="SM00633">
    <property type="entry name" value="Glyco_10"/>
    <property type="match status" value="1"/>
</dbReference>
<dbReference type="GeneID" id="20234036"/>
<dbReference type="InterPro" id="IPR044846">
    <property type="entry name" value="GH10"/>
</dbReference>
<gene>
    <name evidence="6" type="ORF">LOTGIDRAFT_138310</name>
</gene>
<feature type="non-terminal residue" evidence="6">
    <location>
        <position position="1"/>
    </location>
</feature>
<sequence length="285" mass="32827">IKLRGHNIFWGGPKVVPWWQRHMNGSQIRPLLPKHAQDMTSTFKGSFQHWDVENENLHLHFYEEKLHDPDITEWMFREVKKLDSVTKLYLNDYGIVANKISTAAYRGQAEYLLSKGIPVEGMGIQSHLHGNLDLNLIKARLDEVAKVGLPIWITELDIDEADEQKKAQKYEDVMRLYFSHPAVHGIMLWGYWDGRHWNPRAAICNGDSVKPNAAGRKVVELLKKTWRTNESHDIKHGGVVNIRAFKGSYKLLVHHNNHMIHAENFEVGAHGNNLKINLSGTGKWR</sequence>
<dbReference type="GO" id="GO:0031176">
    <property type="term" value="F:endo-1,4-beta-xylanase activity"/>
    <property type="evidence" value="ECO:0007669"/>
    <property type="project" value="UniProtKB-ARBA"/>
</dbReference>
<dbReference type="SUPFAM" id="SSF51445">
    <property type="entry name" value="(Trans)glycosidases"/>
    <property type="match status" value="1"/>
</dbReference>
<reference evidence="6 7" key="1">
    <citation type="journal article" date="2013" name="Nature">
        <title>Insights into bilaterian evolution from three spiralian genomes.</title>
        <authorList>
            <person name="Simakov O."/>
            <person name="Marletaz F."/>
            <person name="Cho S.J."/>
            <person name="Edsinger-Gonzales E."/>
            <person name="Havlak P."/>
            <person name="Hellsten U."/>
            <person name="Kuo D.H."/>
            <person name="Larsson T."/>
            <person name="Lv J."/>
            <person name="Arendt D."/>
            <person name="Savage R."/>
            <person name="Osoegawa K."/>
            <person name="de Jong P."/>
            <person name="Grimwood J."/>
            <person name="Chapman J.A."/>
            <person name="Shapiro H."/>
            <person name="Aerts A."/>
            <person name="Otillar R.P."/>
            <person name="Terry A.Y."/>
            <person name="Boore J.L."/>
            <person name="Grigoriev I.V."/>
            <person name="Lindberg D.R."/>
            <person name="Seaver E.C."/>
            <person name="Weisblat D.A."/>
            <person name="Putnam N.H."/>
            <person name="Rokhsar D.S."/>
        </authorList>
    </citation>
    <scope>NUCLEOTIDE SEQUENCE [LARGE SCALE GENOMIC DNA]</scope>
</reference>
<keyword evidence="2" id="KW-0378">Hydrolase</keyword>
<evidence type="ECO:0000256" key="1">
    <source>
        <dbReference type="ARBA" id="ARBA00007495"/>
    </source>
</evidence>
<comment type="similarity">
    <text evidence="1">Belongs to the glycosyl hydrolase 10 (cellulase F) family.</text>
</comment>
<name>V4BA06_LOTGI</name>
<feature type="domain" description="GH10" evidence="5">
    <location>
        <begin position="1"/>
        <end position="221"/>
    </location>
</feature>
<dbReference type="Proteomes" id="UP000030746">
    <property type="component" value="Unassembled WGS sequence"/>
</dbReference>
<protein>
    <recommendedName>
        <fullName evidence="5">GH10 domain-containing protein</fullName>
    </recommendedName>
</protein>
<dbReference type="Gene3D" id="3.20.20.80">
    <property type="entry name" value="Glycosidases"/>
    <property type="match status" value="1"/>
</dbReference>
<evidence type="ECO:0000256" key="4">
    <source>
        <dbReference type="ARBA" id="ARBA00023326"/>
    </source>
</evidence>
<proteinExistence type="inferred from homology"/>
<keyword evidence="7" id="KW-1185">Reference proteome</keyword>
<organism evidence="6 7">
    <name type="scientific">Lottia gigantea</name>
    <name type="common">Giant owl limpet</name>
    <dbReference type="NCBI Taxonomy" id="225164"/>
    <lineage>
        <taxon>Eukaryota</taxon>
        <taxon>Metazoa</taxon>
        <taxon>Spiralia</taxon>
        <taxon>Lophotrochozoa</taxon>
        <taxon>Mollusca</taxon>
        <taxon>Gastropoda</taxon>
        <taxon>Patellogastropoda</taxon>
        <taxon>Lottioidea</taxon>
        <taxon>Lottiidae</taxon>
        <taxon>Lottia</taxon>
    </lineage>
</organism>
<dbReference type="RefSeq" id="XP_009046807.1">
    <property type="nucleotide sequence ID" value="XM_009048559.1"/>
</dbReference>
<dbReference type="PRINTS" id="PR00134">
    <property type="entry name" value="GLHYDRLASE10"/>
</dbReference>
<dbReference type="PROSITE" id="PS51760">
    <property type="entry name" value="GH10_2"/>
    <property type="match status" value="1"/>
</dbReference>
<evidence type="ECO:0000259" key="5">
    <source>
        <dbReference type="PROSITE" id="PS51760"/>
    </source>
</evidence>
<dbReference type="Pfam" id="PF00331">
    <property type="entry name" value="Glyco_hydro_10"/>
    <property type="match status" value="1"/>
</dbReference>
<keyword evidence="4" id="KW-0624">Polysaccharide degradation</keyword>
<evidence type="ECO:0000313" key="7">
    <source>
        <dbReference type="Proteomes" id="UP000030746"/>
    </source>
</evidence>
<dbReference type="PANTHER" id="PTHR31490:SF1">
    <property type="entry name" value="ENDO-1,4-BETA-XYLANASE 1"/>
    <property type="match status" value="1"/>
</dbReference>
<evidence type="ECO:0000256" key="2">
    <source>
        <dbReference type="ARBA" id="ARBA00022801"/>
    </source>
</evidence>
<accession>V4BA06</accession>
<dbReference type="InterPro" id="IPR001000">
    <property type="entry name" value="GH10_dom"/>
</dbReference>
<evidence type="ECO:0000313" key="6">
    <source>
        <dbReference type="EMBL" id="ESP02512.1"/>
    </source>
</evidence>
<evidence type="ECO:0000256" key="3">
    <source>
        <dbReference type="ARBA" id="ARBA00023277"/>
    </source>
</evidence>
<dbReference type="OMA" id="NDIWHEI"/>
<keyword evidence="3" id="KW-0119">Carbohydrate metabolism</keyword>
<dbReference type="KEGG" id="lgi:LOTGIDRAFT_138310"/>
<dbReference type="PANTHER" id="PTHR31490">
    <property type="entry name" value="GLYCOSYL HYDROLASE"/>
    <property type="match status" value="1"/>
</dbReference>
<dbReference type="HOGENOM" id="CLU_008797_1_0_1"/>
<dbReference type="InterPro" id="IPR017853">
    <property type="entry name" value="GH"/>
</dbReference>